<dbReference type="EMBL" id="GBRH01229420">
    <property type="protein sequence ID" value="JAD68475.1"/>
    <property type="molecule type" value="Transcribed_RNA"/>
</dbReference>
<dbReference type="AlphaFoldDB" id="A0A0A9C4Y7"/>
<name>A0A0A9C4Y7_ARUDO</name>
<organism evidence="1">
    <name type="scientific">Arundo donax</name>
    <name type="common">Giant reed</name>
    <name type="synonym">Donax arundinaceus</name>
    <dbReference type="NCBI Taxonomy" id="35708"/>
    <lineage>
        <taxon>Eukaryota</taxon>
        <taxon>Viridiplantae</taxon>
        <taxon>Streptophyta</taxon>
        <taxon>Embryophyta</taxon>
        <taxon>Tracheophyta</taxon>
        <taxon>Spermatophyta</taxon>
        <taxon>Magnoliopsida</taxon>
        <taxon>Liliopsida</taxon>
        <taxon>Poales</taxon>
        <taxon>Poaceae</taxon>
        <taxon>PACMAD clade</taxon>
        <taxon>Arundinoideae</taxon>
        <taxon>Arundineae</taxon>
        <taxon>Arundo</taxon>
    </lineage>
</organism>
<proteinExistence type="predicted"/>
<evidence type="ECO:0000313" key="1">
    <source>
        <dbReference type="EMBL" id="JAD68475.1"/>
    </source>
</evidence>
<reference evidence="1" key="1">
    <citation type="submission" date="2014-09" db="EMBL/GenBank/DDBJ databases">
        <authorList>
            <person name="Magalhaes I.L.F."/>
            <person name="Oliveira U."/>
            <person name="Santos F.R."/>
            <person name="Vidigal T.H.D.A."/>
            <person name="Brescovit A.D."/>
            <person name="Santos A.J."/>
        </authorList>
    </citation>
    <scope>NUCLEOTIDE SEQUENCE</scope>
    <source>
        <tissue evidence="1">Shoot tissue taken approximately 20 cm above the soil surface</tissue>
    </source>
</reference>
<accession>A0A0A9C4Y7</accession>
<protein>
    <submittedName>
        <fullName evidence="1">Uncharacterized protein</fullName>
    </submittedName>
</protein>
<sequence length="20" mass="2287">MLIPACSFCYSCCFPEIFPD</sequence>
<reference evidence="1" key="2">
    <citation type="journal article" date="2015" name="Data Brief">
        <title>Shoot transcriptome of the giant reed, Arundo donax.</title>
        <authorList>
            <person name="Barrero R.A."/>
            <person name="Guerrero F.D."/>
            <person name="Moolhuijzen P."/>
            <person name="Goolsby J.A."/>
            <person name="Tidwell J."/>
            <person name="Bellgard S.E."/>
            <person name="Bellgard M.I."/>
        </authorList>
    </citation>
    <scope>NUCLEOTIDE SEQUENCE</scope>
    <source>
        <tissue evidence="1">Shoot tissue taken approximately 20 cm above the soil surface</tissue>
    </source>
</reference>